<name>A0AA50CQY4_9HYPH</name>
<dbReference type="RefSeq" id="WP_306041477.1">
    <property type="nucleotide sequence ID" value="NZ_CP132307.1"/>
</dbReference>
<dbReference type="AlphaFoldDB" id="A0AA50CQY4"/>
<keyword evidence="1" id="KW-0614">Plasmid</keyword>
<sequence length="132" mass="14525">MKTYTIETTYRVPNYRQRTHSADTVEDACRLAIADEDWTGAHPDFETAGETYVTGAWEGADAAYSGPAVEVPEAFGETVYRKAELFAELVALLREPAQPMGISEHQFRTWLPRAMTVLAKADAIGRDAASSP</sequence>
<dbReference type="Proteomes" id="UP001234585">
    <property type="component" value="Plasmid unnamed5"/>
</dbReference>
<reference evidence="1 2" key="1">
    <citation type="submission" date="2023-08" db="EMBL/GenBank/DDBJ databases">
        <title>Pathogen: clinical or host-associated sample.</title>
        <authorList>
            <person name="Hergert J."/>
            <person name="Casey R."/>
            <person name="Wagner J."/>
            <person name="Young E.L."/>
            <person name="Oakeson K.F."/>
        </authorList>
    </citation>
    <scope>NUCLEOTIDE SEQUENCE [LARGE SCALE GENOMIC DNA]</scope>
    <source>
        <strain evidence="1 2">1760953</strain>
        <plasmid evidence="1 2">unnamed5</plasmid>
    </source>
</reference>
<dbReference type="EMBL" id="CP132307">
    <property type="protein sequence ID" value="WLS01161.1"/>
    <property type="molecule type" value="Genomic_DNA"/>
</dbReference>
<proteinExistence type="predicted"/>
<organism evidence="1 2">
    <name type="scientific">Shinella sumterensis</name>
    <dbReference type="NCBI Taxonomy" id="1967501"/>
    <lineage>
        <taxon>Bacteria</taxon>
        <taxon>Pseudomonadati</taxon>
        <taxon>Pseudomonadota</taxon>
        <taxon>Alphaproteobacteria</taxon>
        <taxon>Hyphomicrobiales</taxon>
        <taxon>Rhizobiaceae</taxon>
        <taxon>Shinella</taxon>
    </lineage>
</organism>
<keyword evidence="2" id="KW-1185">Reference proteome</keyword>
<protein>
    <submittedName>
        <fullName evidence="1">Uncharacterized protein</fullName>
    </submittedName>
</protein>
<geneLocation type="plasmid" evidence="1 2">
    <name>unnamed5</name>
</geneLocation>
<evidence type="ECO:0000313" key="2">
    <source>
        <dbReference type="Proteomes" id="UP001234585"/>
    </source>
</evidence>
<gene>
    <name evidence="1" type="ORF">Q9313_26955</name>
</gene>
<evidence type="ECO:0000313" key="1">
    <source>
        <dbReference type="EMBL" id="WLS01161.1"/>
    </source>
</evidence>
<accession>A0AA50CQY4</accession>